<comment type="caution">
    <text evidence="5">The sequence shown here is derived from an EMBL/GenBank/DDBJ whole genome shotgun (WGS) entry which is preliminary data.</text>
</comment>
<dbReference type="SUPFAM" id="SSF49854">
    <property type="entry name" value="Spermadhesin, CUB domain"/>
    <property type="match status" value="1"/>
</dbReference>
<dbReference type="PANTHER" id="PTHR11905">
    <property type="entry name" value="ADAM A DISINTEGRIN AND METALLOPROTEASE DOMAIN"/>
    <property type="match status" value="1"/>
</dbReference>
<dbReference type="GO" id="GO:0006509">
    <property type="term" value="P:membrane protein ectodomain proteolysis"/>
    <property type="evidence" value="ECO:0007669"/>
    <property type="project" value="TreeGrafter"/>
</dbReference>
<feature type="domain" description="Peptidase M12B" evidence="4">
    <location>
        <begin position="175"/>
        <end position="361"/>
    </location>
</feature>
<dbReference type="InterPro" id="IPR036116">
    <property type="entry name" value="FN3_sf"/>
</dbReference>
<proteinExistence type="predicted"/>
<evidence type="ECO:0000313" key="5">
    <source>
        <dbReference type="EMBL" id="NMH28626.1"/>
    </source>
</evidence>
<dbReference type="InterPro" id="IPR013783">
    <property type="entry name" value="Ig-like_fold"/>
</dbReference>
<dbReference type="Proteomes" id="UP000712080">
    <property type="component" value="Unassembled WGS sequence"/>
</dbReference>
<dbReference type="PANTHER" id="PTHR11905:SF159">
    <property type="entry name" value="ADAM METALLOPROTEASE"/>
    <property type="match status" value="1"/>
</dbReference>
<dbReference type="Pfam" id="PF00431">
    <property type="entry name" value="CUB"/>
    <property type="match status" value="1"/>
</dbReference>
<dbReference type="Gene3D" id="3.40.390.10">
    <property type="entry name" value="Collagenase (Catalytic Domain)"/>
    <property type="match status" value="1"/>
</dbReference>
<dbReference type="AlphaFoldDB" id="A0A972G1B4"/>
<reference evidence="5" key="1">
    <citation type="submission" date="2020-02" db="EMBL/GenBank/DDBJ databases">
        <title>Flavobacterium sp. genome.</title>
        <authorList>
            <person name="Jung H.S."/>
            <person name="Baek J.H."/>
            <person name="Jeon C.O."/>
        </authorList>
    </citation>
    <scope>NUCLEOTIDE SEQUENCE</scope>
    <source>
        <strain evidence="5">SE-s28</strain>
    </source>
</reference>
<dbReference type="SMART" id="SM00060">
    <property type="entry name" value="FN3"/>
    <property type="match status" value="1"/>
</dbReference>
<feature type="domain" description="CUB" evidence="3">
    <location>
        <begin position="493"/>
        <end position="597"/>
    </location>
</feature>
<evidence type="ECO:0000259" key="4">
    <source>
        <dbReference type="PROSITE" id="PS50215"/>
    </source>
</evidence>
<dbReference type="InterPro" id="IPR024079">
    <property type="entry name" value="MetalloPept_cat_dom_sf"/>
</dbReference>
<dbReference type="Pfam" id="PF13688">
    <property type="entry name" value="Reprolysin_5"/>
    <property type="match status" value="1"/>
</dbReference>
<dbReference type="Pfam" id="PF18962">
    <property type="entry name" value="Por_Secre_tail"/>
    <property type="match status" value="1"/>
</dbReference>
<name>A0A972G1B4_9FLAO</name>
<dbReference type="InterPro" id="IPR001590">
    <property type="entry name" value="Peptidase_M12B"/>
</dbReference>
<evidence type="ECO:0000313" key="6">
    <source>
        <dbReference type="Proteomes" id="UP000712080"/>
    </source>
</evidence>
<dbReference type="InterPro" id="IPR000859">
    <property type="entry name" value="CUB_dom"/>
</dbReference>
<keyword evidence="6" id="KW-1185">Reference proteome</keyword>
<dbReference type="GO" id="GO:0004222">
    <property type="term" value="F:metalloendopeptidase activity"/>
    <property type="evidence" value="ECO:0007669"/>
    <property type="project" value="InterPro"/>
</dbReference>
<dbReference type="PROSITE" id="PS01180">
    <property type="entry name" value="CUB"/>
    <property type="match status" value="1"/>
</dbReference>
<evidence type="ECO:0000256" key="2">
    <source>
        <dbReference type="ARBA" id="ARBA00023157"/>
    </source>
</evidence>
<dbReference type="SMART" id="SM00042">
    <property type="entry name" value="CUB"/>
    <property type="match status" value="1"/>
</dbReference>
<dbReference type="EMBL" id="JAAMPU010000106">
    <property type="protein sequence ID" value="NMH28626.1"/>
    <property type="molecule type" value="Genomic_DNA"/>
</dbReference>
<evidence type="ECO:0000256" key="1">
    <source>
        <dbReference type="ARBA" id="ARBA00022729"/>
    </source>
</evidence>
<protein>
    <submittedName>
        <fullName evidence="5">T9SS type A sorting domain-containing protein</fullName>
    </submittedName>
</protein>
<dbReference type="CDD" id="cd00041">
    <property type="entry name" value="CUB"/>
    <property type="match status" value="1"/>
</dbReference>
<dbReference type="PROSITE" id="PS50215">
    <property type="entry name" value="ADAM_MEPRO"/>
    <property type="match status" value="1"/>
</dbReference>
<organism evidence="5 6">
    <name type="scientific">Flavobacterium silvaticum</name>
    <dbReference type="NCBI Taxonomy" id="1852020"/>
    <lineage>
        <taxon>Bacteria</taxon>
        <taxon>Pseudomonadati</taxon>
        <taxon>Bacteroidota</taxon>
        <taxon>Flavobacteriia</taxon>
        <taxon>Flavobacteriales</taxon>
        <taxon>Flavobacteriaceae</taxon>
        <taxon>Flavobacterium</taxon>
    </lineage>
</organism>
<dbReference type="Gene3D" id="2.60.120.290">
    <property type="entry name" value="Spermadhesin, CUB domain"/>
    <property type="match status" value="1"/>
</dbReference>
<dbReference type="InterPro" id="IPR026444">
    <property type="entry name" value="Secre_tail"/>
</dbReference>
<dbReference type="InterPro" id="IPR003961">
    <property type="entry name" value="FN3_dom"/>
</dbReference>
<dbReference type="Gene3D" id="2.60.40.10">
    <property type="entry name" value="Immunoglobulins"/>
    <property type="match status" value="1"/>
</dbReference>
<keyword evidence="1" id="KW-0732">Signal</keyword>
<dbReference type="NCBIfam" id="TIGR04183">
    <property type="entry name" value="Por_Secre_tail"/>
    <property type="match status" value="1"/>
</dbReference>
<accession>A0A972G1B4</accession>
<dbReference type="InterPro" id="IPR035914">
    <property type="entry name" value="Sperma_CUB_dom_sf"/>
</dbReference>
<sequence>MKNIFVTLLTLFSVFIGTSQTKLFSVLPGKVEQAKQATLLKLDPDQLRAILDANAEELELQIPFNGTWLSVSLQKNNPFREDFHVDTDVATNVAYTPGLYYRGKNASLNFFEGEMNGIVSLPNVGNLVIAPYKGNYIIYNDATLTILNDFDCKFEDPKPAAKEYQITTQATTVAKCASVYLEVDNTLYVNKGTLTATMNFVTSLFNNVQTLFANSGITVALKSTYVWTTSDPYTGTTSSAQLANFHTYRPTFDGDLGQLIAMDSGNKGGIAAAVMGVCSSSNYSYVDIDPGFNVIPTYSWSVQGMTHELGHLLGSPHTHACAWNGNNTPIDGCGSSLGYTEGSCATGVIPPALGGTIMSYCHLVSGVGINFANGFGAQPTERILSTMSGATCLSATCASTATCTNGVTAVNVTAQTTTSLSFSWTDAGGNTSWQVGVFTMAGSGSYTTVSTPSFTKTGLTANTFYKIRILPVCTSGQTLTYSEFVQPTAADWCSGVSITDSGGTLSTYTANENYTRILTPSTGNNVKITFSVFNLESAQDYLYVYNGTGTTSLIGAYTGATLPTAITSTASNGALTIKFTSTQTVQNAGFVAAVSCVPVVTTVTCTTNTTWNGSVWSNGTPSSTKSAIIAGKYTAGTAFTCCNLIINSGATLTIASGKNITVMNNITINGSLVVQDKGQLIQVSDAGVNTGTGKFSRTTPSLLANDYVYWSSPTTNTTLGTGIYGWYNYATFTTANFSDVQTINASGVVTAAVADGMDDNNNVWTTQASTVVMIKGKGYIARNPTSGIKTKDFVGTPTNGVVQVPLSSSGNILNRNYNLVGNPYPSSINANLLIQANTGTTGTLYFWTHKTAPVGTAPGGVPGNYAGLGDFSAYSLTGGIASESGSAVPTGTIPSHQGFFVDKTTASAFTFNNSMRSATLVNSNFLRQRATDRFWVSLTDDSGLFRQSLIGYLPDTNRDADWGYDSQLMQRRAQADFYSLIDDNAYCIQSRGDFNEDDEVPMGFSSEYDGTFSIQIDDREGVIEEVYLFDAVTGKWNSLDKPYEFTSDAGIFDQRFRIGYNKALEIETDEAEVEPIKVYPNPTKGILNVSGSFETYELYDLYGKRLKSGTEKVIDISELPIGMYLLRIDNRNAIKVVRS</sequence>
<dbReference type="SUPFAM" id="SSF49265">
    <property type="entry name" value="Fibronectin type III"/>
    <property type="match status" value="1"/>
</dbReference>
<gene>
    <name evidence="5" type="ORF">G6047_11335</name>
</gene>
<evidence type="ECO:0000259" key="3">
    <source>
        <dbReference type="PROSITE" id="PS01180"/>
    </source>
</evidence>
<keyword evidence="2" id="KW-1015">Disulfide bond</keyword>
<dbReference type="RefSeq" id="WP_169527733.1">
    <property type="nucleotide sequence ID" value="NZ_JAAMPU010000106.1"/>
</dbReference>
<dbReference type="SUPFAM" id="SSF55486">
    <property type="entry name" value="Metalloproteases ('zincins'), catalytic domain"/>
    <property type="match status" value="1"/>
</dbReference>